<evidence type="ECO:0000313" key="5">
    <source>
        <dbReference type="EMBL" id="MDV2887387.1"/>
    </source>
</evidence>
<evidence type="ECO:0000256" key="2">
    <source>
        <dbReference type="ARBA" id="ARBA00007362"/>
    </source>
</evidence>
<protein>
    <submittedName>
        <fullName evidence="5">EamA family transporter</fullName>
    </submittedName>
</protein>
<dbReference type="Gene3D" id="1.10.3730.20">
    <property type="match status" value="1"/>
</dbReference>
<comment type="subcellular location">
    <subcellularLocation>
        <location evidence="1">Endomembrane system</location>
        <topology evidence="1">Multi-pass membrane protein</topology>
    </subcellularLocation>
</comment>
<evidence type="ECO:0000256" key="3">
    <source>
        <dbReference type="SAM" id="Phobius"/>
    </source>
</evidence>
<feature type="domain" description="EamA" evidence="4">
    <location>
        <begin position="148"/>
        <end position="281"/>
    </location>
</feature>
<dbReference type="PANTHER" id="PTHR22911">
    <property type="entry name" value="ACYL-MALONYL CONDENSING ENZYME-RELATED"/>
    <property type="match status" value="1"/>
</dbReference>
<feature type="transmembrane region" description="Helical" evidence="3">
    <location>
        <begin position="179"/>
        <end position="197"/>
    </location>
</feature>
<keyword evidence="3" id="KW-1133">Transmembrane helix</keyword>
<dbReference type="Proteomes" id="UP001285636">
    <property type="component" value="Unassembled WGS sequence"/>
</dbReference>
<feature type="domain" description="EamA" evidence="4">
    <location>
        <begin position="5"/>
        <end position="135"/>
    </location>
</feature>
<dbReference type="InterPro" id="IPR037185">
    <property type="entry name" value="EmrE-like"/>
</dbReference>
<keyword evidence="3" id="KW-0472">Membrane</keyword>
<dbReference type="EMBL" id="JAWJAY010000012">
    <property type="protein sequence ID" value="MDV2887387.1"/>
    <property type="molecule type" value="Genomic_DNA"/>
</dbReference>
<feature type="transmembrane region" description="Helical" evidence="3">
    <location>
        <begin position="264"/>
        <end position="282"/>
    </location>
</feature>
<feature type="transmembrane region" description="Helical" evidence="3">
    <location>
        <begin position="63"/>
        <end position="83"/>
    </location>
</feature>
<evidence type="ECO:0000256" key="1">
    <source>
        <dbReference type="ARBA" id="ARBA00004127"/>
    </source>
</evidence>
<dbReference type="PANTHER" id="PTHR22911:SF79">
    <property type="entry name" value="MOBA-LIKE NTP TRANSFERASE DOMAIN-CONTAINING PROTEIN"/>
    <property type="match status" value="1"/>
</dbReference>
<feature type="transmembrane region" description="Helical" evidence="3">
    <location>
        <begin position="241"/>
        <end position="258"/>
    </location>
</feature>
<keyword evidence="3" id="KW-0812">Transmembrane</keyword>
<comment type="similarity">
    <text evidence="2">Belongs to the EamA transporter family.</text>
</comment>
<dbReference type="Pfam" id="PF00892">
    <property type="entry name" value="EamA"/>
    <property type="match status" value="2"/>
</dbReference>
<dbReference type="SUPFAM" id="SSF103481">
    <property type="entry name" value="Multidrug resistance efflux transporter EmrE"/>
    <property type="match status" value="2"/>
</dbReference>
<dbReference type="AlphaFoldDB" id="A0AAJ2U5H0"/>
<feature type="transmembrane region" description="Helical" evidence="3">
    <location>
        <begin position="89"/>
        <end position="111"/>
    </location>
</feature>
<accession>A0AAJ2U5H0</accession>
<name>A0AAJ2U5H0_ALKPS</name>
<sequence length="285" mass="30394">MRVGGLGLVILAAILWGISGGLGGFLMDKGWDPLVISFYRGAVGLVCILIWFLFRPTRFNRPLLFWSVVAGIGVAGNFVFYFVSISEGSVAVAATLMYTAPIFVLLISFIFRLEQASLFKWLAIGCVMAGVVLLTEVYSIGSEGITMLGLMTGLGAGLSYALFIFGFKYASRHGQPQGILTIAFLAFTIITLLFIDHGEAASVFFSPDLGWIILLGIFGAGVSFFLYVVGLKKTSPTSASIIAMVEPVTASLLGFMVLSELLTVTQLGGMAIILVTVTILSVKQG</sequence>
<reference evidence="5" key="1">
    <citation type="submission" date="2023-10" db="EMBL/GenBank/DDBJ databases">
        <title>Screening of Alkalihalophilus pseudofirmusBZ-TG-HK211 and Its Alleviation of Salt Stress on Rapeseed Growth.</title>
        <authorList>
            <person name="Zhao B."/>
            <person name="Guo T."/>
        </authorList>
    </citation>
    <scope>NUCLEOTIDE SEQUENCE</scope>
    <source>
        <strain evidence="5">BZ-TG-HK211</strain>
    </source>
</reference>
<proteinExistence type="inferred from homology"/>
<gene>
    <name evidence="5" type="ORF">RYX45_19560</name>
</gene>
<feature type="transmembrane region" description="Helical" evidence="3">
    <location>
        <begin position="36"/>
        <end position="54"/>
    </location>
</feature>
<organism evidence="5 6">
    <name type="scientific">Alkalihalophilus pseudofirmus</name>
    <name type="common">Bacillus pseudofirmus</name>
    <dbReference type="NCBI Taxonomy" id="79885"/>
    <lineage>
        <taxon>Bacteria</taxon>
        <taxon>Bacillati</taxon>
        <taxon>Bacillota</taxon>
        <taxon>Bacilli</taxon>
        <taxon>Bacillales</taxon>
        <taxon>Bacillaceae</taxon>
        <taxon>Alkalihalophilus</taxon>
    </lineage>
</organism>
<dbReference type="InterPro" id="IPR000620">
    <property type="entry name" value="EamA_dom"/>
</dbReference>
<comment type="caution">
    <text evidence="5">The sequence shown here is derived from an EMBL/GenBank/DDBJ whole genome shotgun (WGS) entry which is preliminary data.</text>
</comment>
<feature type="transmembrane region" description="Helical" evidence="3">
    <location>
        <begin position="118"/>
        <end position="141"/>
    </location>
</feature>
<feature type="transmembrane region" description="Helical" evidence="3">
    <location>
        <begin position="147"/>
        <end position="167"/>
    </location>
</feature>
<evidence type="ECO:0000313" key="6">
    <source>
        <dbReference type="Proteomes" id="UP001285636"/>
    </source>
</evidence>
<evidence type="ECO:0000259" key="4">
    <source>
        <dbReference type="Pfam" id="PF00892"/>
    </source>
</evidence>
<feature type="transmembrane region" description="Helical" evidence="3">
    <location>
        <begin position="209"/>
        <end position="229"/>
    </location>
</feature>
<dbReference type="GO" id="GO:0016020">
    <property type="term" value="C:membrane"/>
    <property type="evidence" value="ECO:0007669"/>
    <property type="project" value="InterPro"/>
</dbReference>
<dbReference type="RefSeq" id="WP_289235484.1">
    <property type="nucleotide sequence ID" value="NZ_CP117835.1"/>
</dbReference>